<evidence type="ECO:0000256" key="4">
    <source>
        <dbReference type="PROSITE-ProRule" id="PRU00335"/>
    </source>
</evidence>
<protein>
    <submittedName>
        <fullName evidence="6">A-factor receptor protein</fullName>
    </submittedName>
</protein>
<dbReference type="EMBL" id="MTBP01000001">
    <property type="protein sequence ID" value="POM26227.1"/>
    <property type="molecule type" value="Genomic_DNA"/>
</dbReference>
<dbReference type="SUPFAM" id="SSF48498">
    <property type="entry name" value="Tetracyclin repressor-like, C-terminal domain"/>
    <property type="match status" value="1"/>
</dbReference>
<dbReference type="InterPro" id="IPR036271">
    <property type="entry name" value="Tet_transcr_reg_TetR-rel_C_sf"/>
</dbReference>
<evidence type="ECO:0000256" key="3">
    <source>
        <dbReference type="ARBA" id="ARBA00023163"/>
    </source>
</evidence>
<keyword evidence="1" id="KW-0805">Transcription regulation</keyword>
<organism evidence="6 7">
    <name type="scientific">Actinomadura rubteroloni</name>
    <dbReference type="NCBI Taxonomy" id="1926885"/>
    <lineage>
        <taxon>Bacteria</taxon>
        <taxon>Bacillati</taxon>
        <taxon>Actinomycetota</taxon>
        <taxon>Actinomycetes</taxon>
        <taxon>Streptosporangiales</taxon>
        <taxon>Thermomonosporaceae</taxon>
        <taxon>Actinomadura</taxon>
    </lineage>
</organism>
<dbReference type="InterPro" id="IPR009057">
    <property type="entry name" value="Homeodomain-like_sf"/>
</dbReference>
<feature type="DNA-binding region" description="H-T-H motif" evidence="4">
    <location>
        <begin position="32"/>
        <end position="51"/>
    </location>
</feature>
<comment type="caution">
    <text evidence="6">The sequence shown here is derived from an EMBL/GenBank/DDBJ whole genome shotgun (WGS) entry which is preliminary data.</text>
</comment>
<keyword evidence="2 4" id="KW-0238">DNA-binding</keyword>
<dbReference type="PANTHER" id="PTHR30055">
    <property type="entry name" value="HTH-TYPE TRANSCRIPTIONAL REGULATOR RUTR"/>
    <property type="match status" value="1"/>
</dbReference>
<evidence type="ECO:0000256" key="1">
    <source>
        <dbReference type="ARBA" id="ARBA00023015"/>
    </source>
</evidence>
<dbReference type="PROSITE" id="PS01081">
    <property type="entry name" value="HTH_TETR_1"/>
    <property type="match status" value="1"/>
</dbReference>
<gene>
    <name evidence="6" type="primary">arpA</name>
    <name evidence="6" type="ORF">BTM25_06210</name>
</gene>
<name>A0A2P4UMF2_9ACTN</name>
<dbReference type="InterPro" id="IPR001647">
    <property type="entry name" value="HTH_TetR"/>
</dbReference>
<evidence type="ECO:0000259" key="5">
    <source>
        <dbReference type="PROSITE" id="PS50977"/>
    </source>
</evidence>
<dbReference type="AlphaFoldDB" id="A0A2P4UMF2"/>
<proteinExistence type="predicted"/>
<dbReference type="SUPFAM" id="SSF46689">
    <property type="entry name" value="Homeodomain-like"/>
    <property type="match status" value="1"/>
</dbReference>
<sequence>MPSQAARSAASRRELMDAAIALFAERGYHATSVADIGAHAGQSRAAVNFHFGSKEALLLAIVRHVVDEWEEHMLLPELERAAASPEALTDAGFGAHRRLLAEQPTMFALHHHLMAEAIGPNPAVKDAFAALDRRLRDRIGELLGLARAAGAVRDDVDPGGLAGWLLGALRGIAQQHLVDPSGLDLDAAYGELKRAVLARVRP</sequence>
<dbReference type="GO" id="GO:0003700">
    <property type="term" value="F:DNA-binding transcription factor activity"/>
    <property type="evidence" value="ECO:0007669"/>
    <property type="project" value="TreeGrafter"/>
</dbReference>
<keyword evidence="3" id="KW-0804">Transcription</keyword>
<dbReference type="Pfam" id="PF21597">
    <property type="entry name" value="TetR_C_43"/>
    <property type="match status" value="1"/>
</dbReference>
<evidence type="ECO:0000256" key="2">
    <source>
        <dbReference type="ARBA" id="ARBA00023125"/>
    </source>
</evidence>
<reference evidence="6 7" key="1">
    <citation type="journal article" date="2017" name="Chemistry">
        <title>Isolation, Biosynthesis and Chemical Modifications of Rubterolones A-F: Rare Tropolone Alkaloids from Actinomadura sp. 5-2.</title>
        <authorList>
            <person name="Guo H."/>
            <person name="Benndorf R."/>
            <person name="Leichnitz D."/>
            <person name="Klassen J.L."/>
            <person name="Vollmers J."/>
            <person name="Gorls H."/>
            <person name="Steinacker M."/>
            <person name="Weigel C."/>
            <person name="Dahse H.M."/>
            <person name="Kaster A.K."/>
            <person name="de Beer Z.W."/>
            <person name="Poulsen M."/>
            <person name="Beemelmanns C."/>
        </authorList>
    </citation>
    <scope>NUCLEOTIDE SEQUENCE [LARGE SCALE GENOMIC DNA]</scope>
    <source>
        <strain evidence="6 7">5-2</strain>
    </source>
</reference>
<dbReference type="PROSITE" id="PS50977">
    <property type="entry name" value="HTH_TETR_2"/>
    <property type="match status" value="1"/>
</dbReference>
<accession>A0A2P4UMF2</accession>
<dbReference type="PANTHER" id="PTHR30055:SF234">
    <property type="entry name" value="HTH-TYPE TRANSCRIPTIONAL REGULATOR BETI"/>
    <property type="match status" value="1"/>
</dbReference>
<dbReference type="InterPro" id="IPR023772">
    <property type="entry name" value="DNA-bd_HTH_TetR-type_CS"/>
</dbReference>
<evidence type="ECO:0000313" key="6">
    <source>
        <dbReference type="EMBL" id="POM26227.1"/>
    </source>
</evidence>
<dbReference type="Gene3D" id="1.10.357.10">
    <property type="entry name" value="Tetracycline Repressor, domain 2"/>
    <property type="match status" value="1"/>
</dbReference>
<dbReference type="Proteomes" id="UP000242367">
    <property type="component" value="Unassembled WGS sequence"/>
</dbReference>
<keyword evidence="6" id="KW-0675">Receptor</keyword>
<dbReference type="InterPro" id="IPR050109">
    <property type="entry name" value="HTH-type_TetR-like_transc_reg"/>
</dbReference>
<feature type="domain" description="HTH tetR-type" evidence="5">
    <location>
        <begin position="9"/>
        <end position="69"/>
    </location>
</feature>
<keyword evidence="7" id="KW-1185">Reference proteome</keyword>
<dbReference type="GO" id="GO:0000976">
    <property type="term" value="F:transcription cis-regulatory region binding"/>
    <property type="evidence" value="ECO:0007669"/>
    <property type="project" value="TreeGrafter"/>
</dbReference>
<dbReference type="RefSeq" id="WP_146058934.1">
    <property type="nucleotide sequence ID" value="NZ_MTBP01000001.1"/>
</dbReference>
<dbReference type="InterPro" id="IPR049445">
    <property type="entry name" value="TetR_SbtR-like_C"/>
</dbReference>
<evidence type="ECO:0000313" key="7">
    <source>
        <dbReference type="Proteomes" id="UP000242367"/>
    </source>
</evidence>
<dbReference type="PRINTS" id="PR00455">
    <property type="entry name" value="HTHTETR"/>
</dbReference>
<dbReference type="Pfam" id="PF00440">
    <property type="entry name" value="TetR_N"/>
    <property type="match status" value="1"/>
</dbReference>